<keyword evidence="3" id="KW-1185">Reference proteome</keyword>
<dbReference type="Proteomes" id="UP000823388">
    <property type="component" value="Chromosome 5N"/>
</dbReference>
<evidence type="ECO:0000256" key="1">
    <source>
        <dbReference type="SAM" id="MobiDB-lite"/>
    </source>
</evidence>
<name>A0A8T0RKR0_PANVG</name>
<accession>A0A8T0RKR0</accession>
<dbReference type="AlphaFoldDB" id="A0A8T0RKR0"/>
<dbReference type="EMBL" id="CM029046">
    <property type="protein sequence ID" value="KAG2586587.1"/>
    <property type="molecule type" value="Genomic_DNA"/>
</dbReference>
<protein>
    <submittedName>
        <fullName evidence="2">Uncharacterized protein</fullName>
    </submittedName>
</protein>
<proteinExistence type="predicted"/>
<reference evidence="2" key="1">
    <citation type="submission" date="2020-05" db="EMBL/GenBank/DDBJ databases">
        <title>WGS assembly of Panicum virgatum.</title>
        <authorList>
            <person name="Lovell J.T."/>
            <person name="Jenkins J."/>
            <person name="Shu S."/>
            <person name="Juenger T.E."/>
            <person name="Schmutz J."/>
        </authorList>
    </citation>
    <scope>NUCLEOTIDE SEQUENCE</scope>
    <source>
        <strain evidence="2">AP13</strain>
    </source>
</reference>
<sequence>METPGRSIPNENGVPTGVGRGDGCSFTRMRVQTGTPGCKRSELADERPHIARNLMRDGLEGIFGFLSPKTRIGDAKRGGLELLLGPVWHGSWEGFTSGFT</sequence>
<comment type="caution">
    <text evidence="2">The sequence shown here is derived from an EMBL/GenBank/DDBJ whole genome shotgun (WGS) entry which is preliminary data.</text>
</comment>
<evidence type="ECO:0000313" key="3">
    <source>
        <dbReference type="Proteomes" id="UP000823388"/>
    </source>
</evidence>
<gene>
    <name evidence="2" type="ORF">PVAP13_5NG062424</name>
</gene>
<evidence type="ECO:0000313" key="2">
    <source>
        <dbReference type="EMBL" id="KAG2586587.1"/>
    </source>
</evidence>
<feature type="region of interest" description="Disordered" evidence="1">
    <location>
        <begin position="1"/>
        <end position="23"/>
    </location>
</feature>
<organism evidence="2 3">
    <name type="scientific">Panicum virgatum</name>
    <name type="common">Blackwell switchgrass</name>
    <dbReference type="NCBI Taxonomy" id="38727"/>
    <lineage>
        <taxon>Eukaryota</taxon>
        <taxon>Viridiplantae</taxon>
        <taxon>Streptophyta</taxon>
        <taxon>Embryophyta</taxon>
        <taxon>Tracheophyta</taxon>
        <taxon>Spermatophyta</taxon>
        <taxon>Magnoliopsida</taxon>
        <taxon>Liliopsida</taxon>
        <taxon>Poales</taxon>
        <taxon>Poaceae</taxon>
        <taxon>PACMAD clade</taxon>
        <taxon>Panicoideae</taxon>
        <taxon>Panicodae</taxon>
        <taxon>Paniceae</taxon>
        <taxon>Panicinae</taxon>
        <taxon>Panicum</taxon>
        <taxon>Panicum sect. Hiantes</taxon>
    </lineage>
</organism>